<dbReference type="InterPro" id="IPR029058">
    <property type="entry name" value="AB_hydrolase_fold"/>
</dbReference>
<feature type="region of interest" description="Disordered" evidence="1">
    <location>
        <begin position="870"/>
        <end position="956"/>
    </location>
</feature>
<dbReference type="OrthoDB" id="5086500at2759"/>
<dbReference type="CDD" id="cd06257">
    <property type="entry name" value="DnaJ"/>
    <property type="match status" value="1"/>
</dbReference>
<dbReference type="SUPFAM" id="SSF53474">
    <property type="entry name" value="alpha/beta-Hydrolases"/>
    <property type="match status" value="1"/>
</dbReference>
<dbReference type="Gene3D" id="1.10.287.110">
    <property type="entry name" value="DnaJ domain"/>
    <property type="match status" value="1"/>
</dbReference>
<dbReference type="SUPFAM" id="SSF46565">
    <property type="entry name" value="Chaperone J-domain"/>
    <property type="match status" value="1"/>
</dbReference>
<feature type="compositionally biased region" description="Polar residues" evidence="1">
    <location>
        <begin position="874"/>
        <end position="883"/>
    </location>
</feature>
<feature type="compositionally biased region" description="Low complexity" evidence="1">
    <location>
        <begin position="84"/>
        <end position="94"/>
    </location>
</feature>
<evidence type="ECO:0000256" key="1">
    <source>
        <dbReference type="SAM" id="MobiDB-lite"/>
    </source>
</evidence>
<dbReference type="PRINTS" id="PR00625">
    <property type="entry name" value="JDOMAIN"/>
</dbReference>
<dbReference type="InterPro" id="IPR036869">
    <property type="entry name" value="J_dom_sf"/>
</dbReference>
<dbReference type="PANTHER" id="PTHR48182">
    <property type="entry name" value="PROTEIN SERAC1"/>
    <property type="match status" value="1"/>
</dbReference>
<evidence type="ECO:0000313" key="4">
    <source>
        <dbReference type="Proteomes" id="UP000696573"/>
    </source>
</evidence>
<feature type="compositionally biased region" description="Pro residues" evidence="1">
    <location>
        <begin position="228"/>
        <end position="237"/>
    </location>
</feature>
<dbReference type="Gene3D" id="3.40.50.1820">
    <property type="entry name" value="alpha/beta hydrolase"/>
    <property type="match status" value="1"/>
</dbReference>
<dbReference type="InterPro" id="IPR052374">
    <property type="entry name" value="SERAC1"/>
</dbReference>
<dbReference type="SMART" id="SM00271">
    <property type="entry name" value="DnaJ"/>
    <property type="match status" value="1"/>
</dbReference>
<evidence type="ECO:0000259" key="2">
    <source>
        <dbReference type="PROSITE" id="PS50076"/>
    </source>
</evidence>
<feature type="region of interest" description="Disordered" evidence="1">
    <location>
        <begin position="217"/>
        <end position="252"/>
    </location>
</feature>
<dbReference type="AlphaFoldDB" id="A0A9N9VUK3"/>
<dbReference type="InterPro" id="IPR018253">
    <property type="entry name" value="DnaJ_domain_CS"/>
</dbReference>
<feature type="compositionally biased region" description="Polar residues" evidence="1">
    <location>
        <begin position="936"/>
        <end position="947"/>
    </location>
</feature>
<dbReference type="Pfam" id="PF00226">
    <property type="entry name" value="DnaJ"/>
    <property type="match status" value="1"/>
</dbReference>
<comment type="caution">
    <text evidence="3">The sequence shown here is derived from an EMBL/GenBank/DDBJ whole genome shotgun (WGS) entry which is preliminary data.</text>
</comment>
<feature type="compositionally biased region" description="Polar residues" evidence="1">
    <location>
        <begin position="914"/>
        <end position="928"/>
    </location>
</feature>
<accession>A0A9N9VUK3</accession>
<gene>
    <name evidence="3" type="ORF">CRHIZ90672A_00002390</name>
</gene>
<organism evidence="3 4">
    <name type="scientific">Clonostachys rhizophaga</name>
    <dbReference type="NCBI Taxonomy" id="160324"/>
    <lineage>
        <taxon>Eukaryota</taxon>
        <taxon>Fungi</taxon>
        <taxon>Dikarya</taxon>
        <taxon>Ascomycota</taxon>
        <taxon>Pezizomycotina</taxon>
        <taxon>Sordariomycetes</taxon>
        <taxon>Hypocreomycetidae</taxon>
        <taxon>Hypocreales</taxon>
        <taxon>Bionectriaceae</taxon>
        <taxon>Clonostachys</taxon>
    </lineage>
</organism>
<feature type="compositionally biased region" description="Polar residues" evidence="1">
    <location>
        <begin position="551"/>
        <end position="563"/>
    </location>
</feature>
<dbReference type="PANTHER" id="PTHR48182:SF3">
    <property type="entry name" value="DUF676 DOMAIN-CONTAINING PROTEIN"/>
    <property type="match status" value="1"/>
</dbReference>
<dbReference type="InterPro" id="IPR001623">
    <property type="entry name" value="DnaJ_domain"/>
</dbReference>
<proteinExistence type="predicted"/>
<feature type="region of interest" description="Disordered" evidence="1">
    <location>
        <begin position="82"/>
        <end position="105"/>
    </location>
</feature>
<dbReference type="EMBL" id="CABFNQ020000744">
    <property type="protein sequence ID" value="CAH0032439.1"/>
    <property type="molecule type" value="Genomic_DNA"/>
</dbReference>
<feature type="domain" description="J" evidence="2">
    <location>
        <begin position="7"/>
        <end position="75"/>
    </location>
</feature>
<feature type="region of interest" description="Disordered" evidence="1">
    <location>
        <begin position="822"/>
        <end position="841"/>
    </location>
</feature>
<protein>
    <recommendedName>
        <fullName evidence="2">J domain-containing protein</fullName>
    </recommendedName>
</protein>
<evidence type="ECO:0000313" key="3">
    <source>
        <dbReference type="EMBL" id="CAH0032439.1"/>
    </source>
</evidence>
<dbReference type="PROSITE" id="PS00636">
    <property type="entry name" value="DNAJ_1"/>
    <property type="match status" value="1"/>
</dbReference>
<name>A0A9N9VUK3_9HYPO</name>
<feature type="region of interest" description="Disordered" evidence="1">
    <location>
        <begin position="137"/>
        <end position="162"/>
    </location>
</feature>
<dbReference type="PROSITE" id="PS50076">
    <property type="entry name" value="DNAJ_2"/>
    <property type="match status" value="1"/>
</dbReference>
<keyword evidence="4" id="KW-1185">Reference proteome</keyword>
<feature type="compositionally biased region" description="Basic residues" evidence="1">
    <location>
        <begin position="565"/>
        <end position="577"/>
    </location>
</feature>
<reference evidence="3" key="1">
    <citation type="submission" date="2021-10" db="EMBL/GenBank/DDBJ databases">
        <authorList>
            <person name="Piombo E."/>
        </authorList>
    </citation>
    <scope>NUCLEOTIDE SEQUENCE</scope>
</reference>
<dbReference type="Proteomes" id="UP000696573">
    <property type="component" value="Unassembled WGS sequence"/>
</dbReference>
<sequence>MALLPPDPYKILGVASDASMSDIKPAWRKLVLKCHPDKFLDPEVKEFQMEEFQRVQKAFELLSNDSARADYDRMVAFREHRAKAAPSSNSKAAPWEAKSGDRSDSRKDIKYTYQEDFIYANQEDLIYTHQEDFWEVPQRRERSTQKQFRARSRVRPPSQNISLSDERQEFVAYALQLFDEAKKQDLTTSDNNTTAFKSDGPLSHSSIEEQIKQRNKAFEKSKANVPRNPAPSQPPGPSKKATHATTDPRTKKLQAVPVEQLNLEVMNPGIPDGRVDIVAVHGLGAIPDITWKEKTSSINWLSHKDMLPQAVPEARILRFGYDSLWMGETPIRTSLSTIAYKLLLSLNIMRVEDLERPLIFIGHCFGGLVIERALNLAKMRQEKYPGLFDSSVGVVFLGTPHRGSRSFTRESALLAAIAASSDLSKHLETSVLDTMTSDTGSLLDVSDDFITLCTDGGPEISCFFEQRSSKLGKVVGRTDITEFIVDAASATFDGHPKHGLEVDHFSLNKFNGPTNSHYLQVRAEIVRFYKLALKKADLLSKVNDVDSTATYISTSPQVPSDQKANSKRRPKSRRIPQKPKSELSRPYQSSQKVVSAAASQVSLEEEELRRGAVKELREEESRKKAIIQEEDYQKRLAKEKRAIELAFLERLKKNMSKYGIDNPGAILEENPLPKDEELKGQEIKEKNAWCLNYLKGALADTGVDGGQIDEIPNDTGETMVIDGVETTVTRMSKKWVSKRTLNAYEIPWQYDEGDVANVCKNDSSAIIVKRWVPDYEQAFLWDHSMALRGDRGRKQHRYHDPPKTHEPSRKFLQQMYDIFKSGQKKMPSQDKPRRRTGSFDLKSFEAREVRYSSARGKAREREWGYYNASPKAVRNSSTPSTPATDRGFRRSQSYESVHSAPDSEEVARRRQHSRTLSGDRSNGWSGTKYQRDSSGEKSSSARYTETPPSMYFASYD</sequence>
<feature type="region of interest" description="Disordered" evidence="1">
    <location>
        <begin position="551"/>
        <end position="591"/>
    </location>
</feature>